<accession>A0A5D4RN95</accession>
<proteinExistence type="inferred from homology"/>
<dbReference type="RefSeq" id="WP_148973604.1">
    <property type="nucleotide sequence ID" value="NZ_JBNIKU010000024.1"/>
</dbReference>
<dbReference type="Pfam" id="PF00293">
    <property type="entry name" value="NUDIX"/>
    <property type="match status" value="1"/>
</dbReference>
<dbReference type="GO" id="GO:0016787">
    <property type="term" value="F:hydrolase activity"/>
    <property type="evidence" value="ECO:0007669"/>
    <property type="project" value="UniProtKB-KW"/>
</dbReference>
<dbReference type="Gene3D" id="3.90.79.10">
    <property type="entry name" value="Nucleoside Triphosphate Pyrophosphohydrolase"/>
    <property type="match status" value="1"/>
</dbReference>
<dbReference type="PANTHER" id="PTHR43046">
    <property type="entry name" value="GDP-MANNOSE MANNOSYL HYDROLASE"/>
    <property type="match status" value="1"/>
</dbReference>
<comment type="caution">
    <text evidence="5">The sequence shown here is derived from an EMBL/GenBank/DDBJ whole genome shotgun (WGS) entry which is preliminary data.</text>
</comment>
<evidence type="ECO:0000256" key="3">
    <source>
        <dbReference type="RuleBase" id="RU003476"/>
    </source>
</evidence>
<gene>
    <name evidence="5" type="ORF">FZD51_04115</name>
</gene>
<dbReference type="PROSITE" id="PS00893">
    <property type="entry name" value="NUDIX_BOX"/>
    <property type="match status" value="1"/>
</dbReference>
<sequence>MNNFMITSGGVIINEQNKILLKKEPTRGWELPGGIVEEGETIKEAVIREVKEETGLDIDIINFCGVSQEISKNVCNFWWLGKPLEGKLKTSAESLEVGFFSLEEALKMITNKDFKEELIKVMDVENYPFFITFC</sequence>
<dbReference type="InterPro" id="IPR020084">
    <property type="entry name" value="NUDIX_hydrolase_CS"/>
</dbReference>
<keyword evidence="2 3" id="KW-0378">Hydrolase</keyword>
<evidence type="ECO:0000259" key="4">
    <source>
        <dbReference type="PROSITE" id="PS51462"/>
    </source>
</evidence>
<dbReference type="AlphaFoldDB" id="A0A5D4RN95"/>
<dbReference type="PANTHER" id="PTHR43046:SF2">
    <property type="entry name" value="8-OXO-DGTP DIPHOSPHATASE-RELATED"/>
    <property type="match status" value="1"/>
</dbReference>
<dbReference type="InterPro" id="IPR000086">
    <property type="entry name" value="NUDIX_hydrolase_dom"/>
</dbReference>
<feature type="domain" description="Nudix hydrolase" evidence="4">
    <location>
        <begin position="3"/>
        <end position="122"/>
    </location>
</feature>
<dbReference type="SUPFAM" id="SSF55811">
    <property type="entry name" value="Nudix"/>
    <property type="match status" value="1"/>
</dbReference>
<dbReference type="PRINTS" id="PR00502">
    <property type="entry name" value="NUDIXFAMILY"/>
</dbReference>
<dbReference type="CDD" id="cd02883">
    <property type="entry name" value="NUDIX_Hydrolase"/>
    <property type="match status" value="1"/>
</dbReference>
<evidence type="ECO:0000313" key="6">
    <source>
        <dbReference type="Proteomes" id="UP000322139"/>
    </source>
</evidence>
<dbReference type="InterPro" id="IPR015797">
    <property type="entry name" value="NUDIX_hydrolase-like_dom_sf"/>
</dbReference>
<dbReference type="EMBL" id="VTER01000002">
    <property type="protein sequence ID" value="TYS51228.1"/>
    <property type="molecule type" value="Genomic_DNA"/>
</dbReference>
<comment type="similarity">
    <text evidence="3">Belongs to the Nudix hydrolase family.</text>
</comment>
<dbReference type="Proteomes" id="UP000322139">
    <property type="component" value="Unassembled WGS sequence"/>
</dbReference>
<comment type="cofactor">
    <cofactor evidence="1">
        <name>Mg(2+)</name>
        <dbReference type="ChEBI" id="CHEBI:18420"/>
    </cofactor>
</comment>
<name>A0A5D4RN95_9BACI</name>
<evidence type="ECO:0000256" key="1">
    <source>
        <dbReference type="ARBA" id="ARBA00001946"/>
    </source>
</evidence>
<protein>
    <submittedName>
        <fullName evidence="5">NUDIX hydrolase</fullName>
    </submittedName>
</protein>
<organism evidence="5 6">
    <name type="scientific">Bacillus infantis</name>
    <dbReference type="NCBI Taxonomy" id="324767"/>
    <lineage>
        <taxon>Bacteria</taxon>
        <taxon>Bacillati</taxon>
        <taxon>Bacillota</taxon>
        <taxon>Bacilli</taxon>
        <taxon>Bacillales</taxon>
        <taxon>Bacillaceae</taxon>
        <taxon>Bacillus</taxon>
    </lineage>
</organism>
<dbReference type="PROSITE" id="PS51462">
    <property type="entry name" value="NUDIX"/>
    <property type="match status" value="1"/>
</dbReference>
<evidence type="ECO:0000313" key="5">
    <source>
        <dbReference type="EMBL" id="TYS51228.1"/>
    </source>
</evidence>
<dbReference type="InterPro" id="IPR020476">
    <property type="entry name" value="Nudix_hydrolase"/>
</dbReference>
<reference evidence="5 6" key="1">
    <citation type="submission" date="2019-08" db="EMBL/GenBank/DDBJ databases">
        <title>Bacillus genomes from the desert of Cuatro Cienegas, Coahuila.</title>
        <authorList>
            <person name="Olmedo-Alvarez G."/>
        </authorList>
    </citation>
    <scope>NUCLEOTIDE SEQUENCE [LARGE SCALE GENOMIC DNA]</scope>
    <source>
        <strain evidence="5 6">CH446_14T</strain>
    </source>
</reference>
<evidence type="ECO:0000256" key="2">
    <source>
        <dbReference type="ARBA" id="ARBA00022801"/>
    </source>
</evidence>